<protein>
    <submittedName>
        <fullName evidence="2">Uncharacterized protein</fullName>
    </submittedName>
</protein>
<sequence length="531" mass="59651">MRRASARRTQLGDIPRNRHYIEQNPQYDDSFNGPWYPRESPRDVTMTGTSPRGSRRPSRTNPRKSRKEREEEAKPDEHFPDYLVDLPILPFDESYIGIYQPPQIQRPPRVRWPRPSRPIFKRGECPPGWDDQEPDLDPNDIDSQIARCHERIDDGIMPAIFEHKLVTLEAEKETRDALKRRWPGQSWEVVQRLDSLAGIEEWLKDRNDDCDLLSNVRAITAAYKAGHLDWVQGLVTYWYDGKPLTHPRPYSPKELLEIANALGGAETGLWVEGLNGPGPNRAKAVQTAGPPQTPFPGSGAELPNLRVAVRLPDAPEWAYHEFNMLDDTGCDHMILFYGDLVLLQNMESDATGHTPTTIPPLTGVIHTIMGDGSYSYQYVRMLRLAMFGDNNGGMMTNAGIWDLVQCAIKDGYQENIADERVCGIWSRYKLYTGTCPDQSGRIYFSDNRVDMLNAVPSTIHAPASRFLPHSPIETAHGIYQPPPIPNANSFTNPLDLPTATGPGVPKIPPHIAARYALRQGQGQGQGQGSVP</sequence>
<dbReference type="Proteomes" id="UP000191285">
    <property type="component" value="Unassembled WGS sequence"/>
</dbReference>
<dbReference type="AlphaFoldDB" id="A0A1V6TR03"/>
<feature type="compositionally biased region" description="Basic and acidic residues" evidence="1">
    <location>
        <begin position="67"/>
        <end position="79"/>
    </location>
</feature>
<organism evidence="2 3">
    <name type="scientific">Penicillium steckii</name>
    <dbReference type="NCBI Taxonomy" id="303698"/>
    <lineage>
        <taxon>Eukaryota</taxon>
        <taxon>Fungi</taxon>
        <taxon>Dikarya</taxon>
        <taxon>Ascomycota</taxon>
        <taxon>Pezizomycotina</taxon>
        <taxon>Eurotiomycetes</taxon>
        <taxon>Eurotiomycetidae</taxon>
        <taxon>Eurotiales</taxon>
        <taxon>Aspergillaceae</taxon>
        <taxon>Penicillium</taxon>
    </lineage>
</organism>
<keyword evidence="3" id="KW-1185">Reference proteome</keyword>
<name>A0A1V6TR03_9EURO</name>
<gene>
    <name evidence="2" type="ORF">PENSTE_c003G03521</name>
</gene>
<feature type="compositionally biased region" description="Basic residues" evidence="1">
    <location>
        <begin position="53"/>
        <end position="66"/>
    </location>
</feature>
<comment type="caution">
    <text evidence="2">The sequence shown here is derived from an EMBL/GenBank/DDBJ whole genome shotgun (WGS) entry which is preliminary data.</text>
</comment>
<dbReference type="STRING" id="303698.A0A1V6TR03"/>
<proteinExistence type="predicted"/>
<dbReference type="EMBL" id="MLKD01000003">
    <property type="protein sequence ID" value="OQE28815.1"/>
    <property type="molecule type" value="Genomic_DNA"/>
</dbReference>
<reference evidence="3" key="1">
    <citation type="journal article" date="2017" name="Nat. Microbiol.">
        <title>Global analysis of biosynthetic gene clusters reveals vast potential of secondary metabolite production in Penicillium species.</title>
        <authorList>
            <person name="Nielsen J.C."/>
            <person name="Grijseels S."/>
            <person name="Prigent S."/>
            <person name="Ji B."/>
            <person name="Dainat J."/>
            <person name="Nielsen K.F."/>
            <person name="Frisvad J.C."/>
            <person name="Workman M."/>
            <person name="Nielsen J."/>
        </authorList>
    </citation>
    <scope>NUCLEOTIDE SEQUENCE [LARGE SCALE GENOMIC DNA]</scope>
    <source>
        <strain evidence="3">IBT 24891</strain>
    </source>
</reference>
<evidence type="ECO:0000313" key="2">
    <source>
        <dbReference type="EMBL" id="OQE28815.1"/>
    </source>
</evidence>
<accession>A0A1V6TR03</accession>
<evidence type="ECO:0000313" key="3">
    <source>
        <dbReference type="Proteomes" id="UP000191285"/>
    </source>
</evidence>
<feature type="region of interest" description="Disordered" evidence="1">
    <location>
        <begin position="1"/>
        <end position="79"/>
    </location>
</feature>
<dbReference type="OrthoDB" id="4363173at2759"/>
<evidence type="ECO:0000256" key="1">
    <source>
        <dbReference type="SAM" id="MobiDB-lite"/>
    </source>
</evidence>